<evidence type="ECO:0000256" key="12">
    <source>
        <dbReference type="SAM" id="Phobius"/>
    </source>
</evidence>
<feature type="transmembrane region" description="Helical" evidence="12">
    <location>
        <begin position="79"/>
        <end position="108"/>
    </location>
</feature>
<evidence type="ECO:0000313" key="15">
    <source>
        <dbReference type="Proteomes" id="UP000291343"/>
    </source>
</evidence>
<dbReference type="GO" id="GO:0007601">
    <property type="term" value="P:visual perception"/>
    <property type="evidence" value="ECO:0007669"/>
    <property type="project" value="UniProtKB-KW"/>
</dbReference>
<keyword evidence="7 11" id="KW-0675">Receptor</keyword>
<dbReference type="SMR" id="A0A482WQQ1"/>
<keyword evidence="10" id="KW-0716">Sensory transduction</keyword>
<evidence type="ECO:0000256" key="5">
    <source>
        <dbReference type="ARBA" id="ARBA00023040"/>
    </source>
</evidence>
<protein>
    <recommendedName>
        <fullName evidence="13">G-protein coupled receptors family 1 profile domain-containing protein</fullName>
    </recommendedName>
</protein>
<feature type="transmembrane region" description="Helical" evidence="12">
    <location>
        <begin position="156"/>
        <end position="178"/>
    </location>
</feature>
<gene>
    <name evidence="14" type="ORF">LSTR_LSTR011709</name>
</gene>
<evidence type="ECO:0000256" key="8">
    <source>
        <dbReference type="ARBA" id="ARBA00023180"/>
    </source>
</evidence>
<reference evidence="14 15" key="1">
    <citation type="journal article" date="2017" name="Gigascience">
        <title>Genome sequence of the small brown planthopper, Laodelphax striatellus.</title>
        <authorList>
            <person name="Zhu J."/>
            <person name="Jiang F."/>
            <person name="Wang X."/>
            <person name="Yang P."/>
            <person name="Bao Y."/>
            <person name="Zhao W."/>
            <person name="Wang W."/>
            <person name="Lu H."/>
            <person name="Wang Q."/>
            <person name="Cui N."/>
            <person name="Li J."/>
            <person name="Chen X."/>
            <person name="Luo L."/>
            <person name="Yu J."/>
            <person name="Kang L."/>
            <person name="Cui F."/>
        </authorList>
    </citation>
    <scope>NUCLEOTIDE SEQUENCE [LARGE SCALE GENOMIC DNA]</scope>
    <source>
        <strain evidence="14">Lst14</strain>
    </source>
</reference>
<dbReference type="GO" id="GO:0004930">
    <property type="term" value="F:G protein-coupled receptor activity"/>
    <property type="evidence" value="ECO:0007669"/>
    <property type="project" value="UniProtKB-KW"/>
</dbReference>
<evidence type="ECO:0000256" key="3">
    <source>
        <dbReference type="ARBA" id="ARBA00022692"/>
    </source>
</evidence>
<dbReference type="PANTHER" id="PTHR24240">
    <property type="entry name" value="OPSIN"/>
    <property type="match status" value="1"/>
</dbReference>
<dbReference type="PROSITE" id="PS00237">
    <property type="entry name" value="G_PROTEIN_RECEP_F1_1"/>
    <property type="match status" value="1"/>
</dbReference>
<proteinExistence type="inferred from homology"/>
<dbReference type="OrthoDB" id="2101615at2759"/>
<evidence type="ECO:0000256" key="10">
    <source>
        <dbReference type="ARBA" id="ARBA00023305"/>
    </source>
</evidence>
<evidence type="ECO:0000256" key="7">
    <source>
        <dbReference type="ARBA" id="ARBA00023170"/>
    </source>
</evidence>
<dbReference type="InterPro" id="IPR017452">
    <property type="entry name" value="GPCR_Rhodpsn_7TM"/>
</dbReference>
<dbReference type="InterPro" id="IPR000276">
    <property type="entry name" value="GPCR_Rhodpsn"/>
</dbReference>
<keyword evidence="15" id="KW-1185">Reference proteome</keyword>
<dbReference type="PRINTS" id="PR00237">
    <property type="entry name" value="GPCRRHODOPSN"/>
</dbReference>
<keyword evidence="4 12" id="KW-1133">Transmembrane helix</keyword>
<keyword evidence="8" id="KW-0325">Glycoprotein</keyword>
<evidence type="ECO:0000256" key="6">
    <source>
        <dbReference type="ARBA" id="ARBA00023136"/>
    </source>
</evidence>
<dbReference type="InParanoid" id="A0A482WQQ1"/>
<feature type="transmembrane region" description="Helical" evidence="12">
    <location>
        <begin position="199"/>
        <end position="218"/>
    </location>
</feature>
<dbReference type="GO" id="GO:0016020">
    <property type="term" value="C:membrane"/>
    <property type="evidence" value="ECO:0007669"/>
    <property type="project" value="UniProtKB-SubCell"/>
</dbReference>
<keyword evidence="10" id="KW-0844">Vision</keyword>
<sequence length="515" mass="56017">MCSIGRCYKHTFILSFVHNNSVKGIYNSGSMIDVVTSVGGHGGGGASGGVGVHPMGVDVLGGGADGVGVEVAGAAPMSAAAYAAAAVCLFIIGFFGFFTNLVVIVLMCREKQLWTPLNVILFNLVVSDLSVSILGNPFTLASAMAHRWLFGRLMCIVYGFFMSLLGISSITTLTVLSFERYLMISKPFRGKHLNHKGSGFLVVSIWLYSLALTTPPLFGWGEYINESANISCSVNWETRNYNHTTYIVYLFAMGLFVPSTIICFSYLNIIRSMKKNVRVGGHVTKAEKKVAVMVAIMIVAFFFAWTPYAILALLIAFADAQVAPWLSVVPALMAKSSICYNPIIYVVLNTQFRSAWRRLLGVTVVMETSDEVGGTLASPAHNLSYSVNALPSTRTTRTTTTTDHIPPTTLVVHLENDTDSKMASVLCKPPNQHNFNNSTRNFYFFQQQKTPKKKKRRAKFVASAASTTAACCRDSEAATCCNEVGLELKDMSAGRATKLMTLQLKKANSESVLPK</sequence>
<dbReference type="AlphaFoldDB" id="A0A482WQQ1"/>
<keyword evidence="6 12" id="KW-0472">Membrane</keyword>
<feature type="domain" description="G-protein coupled receptors family 1 profile" evidence="13">
    <location>
        <begin position="99"/>
        <end position="345"/>
    </location>
</feature>
<dbReference type="Gene3D" id="1.20.1070.10">
    <property type="entry name" value="Rhodopsin 7-helix transmembrane proteins"/>
    <property type="match status" value="1"/>
</dbReference>
<accession>A0A482WQQ1</accession>
<feature type="transmembrane region" description="Helical" evidence="12">
    <location>
        <begin position="246"/>
        <end position="269"/>
    </location>
</feature>
<dbReference type="STRING" id="195883.A0A482WQQ1"/>
<keyword evidence="3 11" id="KW-0812">Transmembrane</keyword>
<dbReference type="Pfam" id="PF00001">
    <property type="entry name" value="7tm_1"/>
    <property type="match status" value="1"/>
</dbReference>
<dbReference type="CDD" id="cd14969">
    <property type="entry name" value="7tmA_Opsins_type2_animals"/>
    <property type="match status" value="1"/>
</dbReference>
<keyword evidence="9 11" id="KW-0807">Transducer</keyword>
<comment type="similarity">
    <text evidence="2 11">Belongs to the G-protein coupled receptor 1 family.</text>
</comment>
<feature type="transmembrane region" description="Helical" evidence="12">
    <location>
        <begin position="290"/>
        <end position="318"/>
    </location>
</feature>
<evidence type="ECO:0000259" key="13">
    <source>
        <dbReference type="PROSITE" id="PS50262"/>
    </source>
</evidence>
<comment type="subcellular location">
    <subcellularLocation>
        <location evidence="1">Membrane</location>
        <topology evidence="1">Multi-pass membrane protein</topology>
    </subcellularLocation>
</comment>
<keyword evidence="5 11" id="KW-0297">G-protein coupled receptor</keyword>
<evidence type="ECO:0000313" key="14">
    <source>
        <dbReference type="EMBL" id="RZF35854.1"/>
    </source>
</evidence>
<dbReference type="EMBL" id="QKKF02027392">
    <property type="protein sequence ID" value="RZF35854.1"/>
    <property type="molecule type" value="Genomic_DNA"/>
</dbReference>
<dbReference type="FunFam" id="1.20.1070.10:FF:000219">
    <property type="entry name" value="Opsin 5-like 2"/>
    <property type="match status" value="1"/>
</dbReference>
<dbReference type="Proteomes" id="UP000291343">
    <property type="component" value="Unassembled WGS sequence"/>
</dbReference>
<dbReference type="SUPFAM" id="SSF81321">
    <property type="entry name" value="Family A G protein-coupled receptor-like"/>
    <property type="match status" value="1"/>
</dbReference>
<dbReference type="PROSITE" id="PS50262">
    <property type="entry name" value="G_PROTEIN_RECEP_F1_2"/>
    <property type="match status" value="1"/>
</dbReference>
<evidence type="ECO:0000256" key="11">
    <source>
        <dbReference type="RuleBase" id="RU000688"/>
    </source>
</evidence>
<evidence type="ECO:0000256" key="4">
    <source>
        <dbReference type="ARBA" id="ARBA00022989"/>
    </source>
</evidence>
<feature type="transmembrane region" description="Helical" evidence="12">
    <location>
        <begin position="120"/>
        <end position="144"/>
    </location>
</feature>
<evidence type="ECO:0000256" key="2">
    <source>
        <dbReference type="ARBA" id="ARBA00010663"/>
    </source>
</evidence>
<name>A0A482WQQ1_LAOST</name>
<organism evidence="14 15">
    <name type="scientific">Laodelphax striatellus</name>
    <name type="common">Small brown planthopper</name>
    <name type="synonym">Delphax striatella</name>
    <dbReference type="NCBI Taxonomy" id="195883"/>
    <lineage>
        <taxon>Eukaryota</taxon>
        <taxon>Metazoa</taxon>
        <taxon>Ecdysozoa</taxon>
        <taxon>Arthropoda</taxon>
        <taxon>Hexapoda</taxon>
        <taxon>Insecta</taxon>
        <taxon>Pterygota</taxon>
        <taxon>Neoptera</taxon>
        <taxon>Paraneoptera</taxon>
        <taxon>Hemiptera</taxon>
        <taxon>Auchenorrhyncha</taxon>
        <taxon>Fulgoroidea</taxon>
        <taxon>Delphacidae</taxon>
        <taxon>Criomorphinae</taxon>
        <taxon>Laodelphax</taxon>
    </lineage>
</organism>
<feature type="transmembrane region" description="Helical" evidence="12">
    <location>
        <begin position="324"/>
        <end position="348"/>
    </location>
</feature>
<dbReference type="InterPro" id="IPR050125">
    <property type="entry name" value="GPCR_opsins"/>
</dbReference>
<evidence type="ECO:0000256" key="9">
    <source>
        <dbReference type="ARBA" id="ARBA00023224"/>
    </source>
</evidence>
<comment type="caution">
    <text evidence="14">The sequence shown here is derived from an EMBL/GenBank/DDBJ whole genome shotgun (WGS) entry which is preliminary data.</text>
</comment>
<evidence type="ECO:0000256" key="1">
    <source>
        <dbReference type="ARBA" id="ARBA00004141"/>
    </source>
</evidence>